<dbReference type="Proteomes" id="UP000800093">
    <property type="component" value="Unassembled WGS sequence"/>
</dbReference>
<accession>A0A9P4TS51</accession>
<dbReference type="AlphaFoldDB" id="A0A9P4TS51"/>
<keyword evidence="2" id="KW-1185">Reference proteome</keyword>
<name>A0A9P4TS51_9PLEO</name>
<organism evidence="1 2">
    <name type="scientific">Lojkania enalia</name>
    <dbReference type="NCBI Taxonomy" id="147567"/>
    <lineage>
        <taxon>Eukaryota</taxon>
        <taxon>Fungi</taxon>
        <taxon>Dikarya</taxon>
        <taxon>Ascomycota</taxon>
        <taxon>Pezizomycotina</taxon>
        <taxon>Dothideomycetes</taxon>
        <taxon>Pleosporomycetidae</taxon>
        <taxon>Pleosporales</taxon>
        <taxon>Pleosporales incertae sedis</taxon>
        <taxon>Lojkania</taxon>
    </lineage>
</organism>
<gene>
    <name evidence="1" type="ORF">CC78DRAFT_573482</name>
</gene>
<comment type="caution">
    <text evidence="1">The sequence shown here is derived from an EMBL/GenBank/DDBJ whole genome shotgun (WGS) entry which is preliminary data.</text>
</comment>
<sequence>MVGRNIKDENEGYQQFFDDTYKWWNVSEVLLTDDHCLYSGGPQGDAHPKDTFCKKQKPADARNWTGGTLLGFSGAYGTGGVEELAAGTSEDKGLIQHTLMIGHYVNNLETQGHTDRFASIMRRRKYDGSYSRQRKYIPKTKLATAEVSDAWHVGTSFSFEYEWGVSVAMSRVDKGADFSWEYSQGKSEESNLQGAIKFIAKIPIEAEVVRVAAYPVEDVMNVTWKAR</sequence>
<evidence type="ECO:0000313" key="2">
    <source>
        <dbReference type="Proteomes" id="UP000800093"/>
    </source>
</evidence>
<dbReference type="EMBL" id="ML986578">
    <property type="protein sequence ID" value="KAF2271104.1"/>
    <property type="molecule type" value="Genomic_DNA"/>
</dbReference>
<proteinExistence type="predicted"/>
<evidence type="ECO:0000313" key="1">
    <source>
        <dbReference type="EMBL" id="KAF2271104.1"/>
    </source>
</evidence>
<protein>
    <submittedName>
        <fullName evidence="1">Uncharacterized protein</fullName>
    </submittedName>
</protein>
<reference evidence="2" key="1">
    <citation type="journal article" date="2020" name="Stud. Mycol.">
        <title>101 Dothideomycetes genomes: A test case for predicting lifestyles and emergence of pathogens.</title>
        <authorList>
            <person name="Haridas S."/>
            <person name="Albert R."/>
            <person name="Binder M."/>
            <person name="Bloem J."/>
            <person name="LaButti K."/>
            <person name="Salamov A."/>
            <person name="Andreopoulos B."/>
            <person name="Baker S."/>
            <person name="Barry K."/>
            <person name="Bills G."/>
            <person name="Bluhm B."/>
            <person name="Cannon C."/>
            <person name="Castanera R."/>
            <person name="Culley D."/>
            <person name="Daum C."/>
            <person name="Ezra D."/>
            <person name="Gonzalez J."/>
            <person name="Henrissat B."/>
            <person name="Kuo A."/>
            <person name="Liang C."/>
            <person name="Lipzen A."/>
            <person name="Lutzoni F."/>
            <person name="Magnuson J."/>
            <person name="Mondo S."/>
            <person name="Nolan M."/>
            <person name="Ohm R."/>
            <person name="Pangilinan J."/>
            <person name="Park H.-J."/>
            <person name="Ramirez L."/>
            <person name="Alfaro M."/>
            <person name="Sun H."/>
            <person name="Tritt A."/>
            <person name="Yoshinaga Y."/>
            <person name="Zwiers L.-H."/>
            <person name="Turgeon B."/>
            <person name="Goodwin S."/>
            <person name="Spatafora J."/>
            <person name="Crous P."/>
            <person name="Grigoriev I."/>
        </authorList>
    </citation>
    <scope>NUCLEOTIDE SEQUENCE [LARGE SCALE GENOMIC DNA]</scope>
    <source>
        <strain evidence="2">CBS 304.66</strain>
    </source>
</reference>